<dbReference type="OrthoDB" id="3405006at2"/>
<protein>
    <recommendedName>
        <fullName evidence="4">HNH endonuclease</fullName>
    </recommendedName>
</protein>
<dbReference type="AlphaFoldDB" id="A0A554SP73"/>
<dbReference type="InterPro" id="IPR038563">
    <property type="entry name" value="Endonuclease_7_sf"/>
</dbReference>
<dbReference type="Pfam" id="PF02945">
    <property type="entry name" value="Endonuclease_7"/>
    <property type="match status" value="1"/>
</dbReference>
<organism evidence="2 3">
    <name type="scientific">Aeromicrobium piscarium</name>
    <dbReference type="NCBI Taxonomy" id="2590901"/>
    <lineage>
        <taxon>Bacteria</taxon>
        <taxon>Bacillati</taxon>
        <taxon>Actinomycetota</taxon>
        <taxon>Actinomycetes</taxon>
        <taxon>Propionibacteriales</taxon>
        <taxon>Nocardioidaceae</taxon>
        <taxon>Aeromicrobium</taxon>
    </lineage>
</organism>
<reference evidence="2 3" key="1">
    <citation type="submission" date="2019-07" db="EMBL/GenBank/DDBJ databases">
        <authorList>
            <person name="Zhao L.H."/>
        </authorList>
    </citation>
    <scope>NUCLEOTIDE SEQUENCE [LARGE SCALE GENOMIC DNA]</scope>
    <source>
        <strain evidence="2 3">Co35</strain>
    </source>
</reference>
<evidence type="ECO:0000256" key="1">
    <source>
        <dbReference type="SAM" id="MobiDB-lite"/>
    </source>
</evidence>
<gene>
    <name evidence="2" type="ORF">FNM00_00540</name>
</gene>
<sequence>MAMRVCAESGCPALTTTTRCPVHTRKRDRARGTSTERGYGSDHRRLRTELLPAALGKPCHFCGEPMLAGQSLALDHTEDRSGYRGIVHLSCNAADGGRRSHN</sequence>
<name>A0A554SP73_9ACTN</name>
<evidence type="ECO:0008006" key="4">
    <source>
        <dbReference type="Google" id="ProtNLM"/>
    </source>
</evidence>
<evidence type="ECO:0000313" key="3">
    <source>
        <dbReference type="Proteomes" id="UP000316988"/>
    </source>
</evidence>
<feature type="region of interest" description="Disordered" evidence="1">
    <location>
        <begin position="22"/>
        <end position="44"/>
    </location>
</feature>
<accession>A0A554SP73</accession>
<dbReference type="InterPro" id="IPR044925">
    <property type="entry name" value="His-Me_finger_sf"/>
</dbReference>
<comment type="caution">
    <text evidence="2">The sequence shown here is derived from an EMBL/GenBank/DDBJ whole genome shotgun (WGS) entry which is preliminary data.</text>
</comment>
<dbReference type="SUPFAM" id="SSF54060">
    <property type="entry name" value="His-Me finger endonucleases"/>
    <property type="match status" value="1"/>
</dbReference>
<dbReference type="InterPro" id="IPR004211">
    <property type="entry name" value="Endonuclease_7"/>
</dbReference>
<dbReference type="EMBL" id="VLNT01000001">
    <property type="protein sequence ID" value="TSD68118.1"/>
    <property type="molecule type" value="Genomic_DNA"/>
</dbReference>
<dbReference type="Proteomes" id="UP000316988">
    <property type="component" value="Unassembled WGS sequence"/>
</dbReference>
<proteinExistence type="predicted"/>
<evidence type="ECO:0000313" key="2">
    <source>
        <dbReference type="EMBL" id="TSD68118.1"/>
    </source>
</evidence>
<dbReference type="Gene3D" id="3.40.1800.10">
    <property type="entry name" value="His-Me finger endonucleases"/>
    <property type="match status" value="1"/>
</dbReference>
<keyword evidence="3" id="KW-1185">Reference proteome</keyword>